<dbReference type="OrthoDB" id="6119313at2759"/>
<dbReference type="Proteomes" id="UP000324222">
    <property type="component" value="Unassembled WGS sequence"/>
</dbReference>
<organism evidence="1 2">
    <name type="scientific">Portunus trituberculatus</name>
    <name type="common">Swimming crab</name>
    <name type="synonym">Neptunus trituberculatus</name>
    <dbReference type="NCBI Taxonomy" id="210409"/>
    <lineage>
        <taxon>Eukaryota</taxon>
        <taxon>Metazoa</taxon>
        <taxon>Ecdysozoa</taxon>
        <taxon>Arthropoda</taxon>
        <taxon>Crustacea</taxon>
        <taxon>Multicrustacea</taxon>
        <taxon>Malacostraca</taxon>
        <taxon>Eumalacostraca</taxon>
        <taxon>Eucarida</taxon>
        <taxon>Decapoda</taxon>
        <taxon>Pleocyemata</taxon>
        <taxon>Brachyura</taxon>
        <taxon>Eubrachyura</taxon>
        <taxon>Portunoidea</taxon>
        <taxon>Portunidae</taxon>
        <taxon>Portuninae</taxon>
        <taxon>Portunus</taxon>
    </lineage>
</organism>
<evidence type="ECO:0000313" key="2">
    <source>
        <dbReference type="Proteomes" id="UP000324222"/>
    </source>
</evidence>
<keyword evidence="2" id="KW-1185">Reference proteome</keyword>
<proteinExistence type="predicted"/>
<accession>A0A5B7GM67</accession>
<reference evidence="1 2" key="1">
    <citation type="submission" date="2019-05" db="EMBL/GenBank/DDBJ databases">
        <title>Another draft genome of Portunus trituberculatus and its Hox gene families provides insights of decapod evolution.</title>
        <authorList>
            <person name="Jeong J.-H."/>
            <person name="Song I."/>
            <person name="Kim S."/>
            <person name="Choi T."/>
            <person name="Kim D."/>
            <person name="Ryu S."/>
            <person name="Kim W."/>
        </authorList>
    </citation>
    <scope>NUCLEOTIDE SEQUENCE [LARGE SCALE GENOMIC DNA]</scope>
    <source>
        <tissue evidence="1">Muscle</tissue>
    </source>
</reference>
<name>A0A5B7GM67_PORTR</name>
<evidence type="ECO:0000313" key="1">
    <source>
        <dbReference type="EMBL" id="MPC61270.1"/>
    </source>
</evidence>
<comment type="caution">
    <text evidence="1">The sequence shown here is derived from an EMBL/GenBank/DDBJ whole genome shotgun (WGS) entry which is preliminary data.</text>
</comment>
<dbReference type="AlphaFoldDB" id="A0A5B7GM67"/>
<protein>
    <submittedName>
        <fullName evidence="1">Uncharacterized protein</fullName>
    </submittedName>
</protein>
<gene>
    <name evidence="1" type="ORF">E2C01_055339</name>
</gene>
<sequence length="89" mass="9975">MASVDATLLDFRRTVIQTGSEVILVGAERKKREIRLPGRYRESIWTESDLAEDINKNNSPDLLLDQGSPLLEPPDCSLLPGILFCIFCL</sequence>
<dbReference type="EMBL" id="VSRR010018356">
    <property type="protein sequence ID" value="MPC61270.1"/>
    <property type="molecule type" value="Genomic_DNA"/>
</dbReference>